<feature type="region of interest" description="Disordered" evidence="1">
    <location>
        <begin position="157"/>
        <end position="190"/>
    </location>
</feature>
<protein>
    <submittedName>
        <fullName evidence="2">Uncharacterized protein</fullName>
    </submittedName>
</protein>
<evidence type="ECO:0000256" key="1">
    <source>
        <dbReference type="SAM" id="MobiDB-lite"/>
    </source>
</evidence>
<dbReference type="AlphaFoldDB" id="A0A2W5T897"/>
<dbReference type="Proteomes" id="UP000248887">
    <property type="component" value="Unassembled WGS sequence"/>
</dbReference>
<sequence length="244" mass="26568">MAKVRSPNYPSLNLADAIEAIRPVLKAEHRNKMSREVLARHMGYTSLNGRALGKIGAIRAYGLIDGSGDELRVSDDAVHALMAPEGSPERAQALARCALKPSLFQDIRADFPHNLPSESNLRYWLVKNHFTSDAAGKAAEAYLSTMRLVDESAAAYPSPPIEQEPQDMNQSAPTDSAPIRQGGTVPEVAPPQGMRKAVFPLSEGDVTLLFPAGLSESGYQELGDYLEIFLRKAKRESQRGEPLS</sequence>
<gene>
    <name evidence="2" type="ORF">DI549_10680</name>
</gene>
<proteinExistence type="predicted"/>
<accession>A0A2W5T897</accession>
<evidence type="ECO:0000313" key="2">
    <source>
        <dbReference type="EMBL" id="PZQ82640.1"/>
    </source>
</evidence>
<organism evidence="2 3">
    <name type="scientific">Ancylobacter novellus</name>
    <name type="common">Thiobacillus novellus</name>
    <dbReference type="NCBI Taxonomy" id="921"/>
    <lineage>
        <taxon>Bacteria</taxon>
        <taxon>Pseudomonadati</taxon>
        <taxon>Pseudomonadota</taxon>
        <taxon>Alphaproteobacteria</taxon>
        <taxon>Hyphomicrobiales</taxon>
        <taxon>Xanthobacteraceae</taxon>
        <taxon>Ancylobacter</taxon>
    </lineage>
</organism>
<comment type="caution">
    <text evidence="2">The sequence shown here is derived from an EMBL/GenBank/DDBJ whole genome shotgun (WGS) entry which is preliminary data.</text>
</comment>
<reference evidence="2 3" key="1">
    <citation type="submission" date="2017-08" db="EMBL/GenBank/DDBJ databases">
        <title>Infants hospitalized years apart are colonized by the same room-sourced microbial strains.</title>
        <authorList>
            <person name="Brooks B."/>
            <person name="Olm M.R."/>
            <person name="Firek B.A."/>
            <person name="Baker R."/>
            <person name="Thomas B.C."/>
            <person name="Morowitz M.J."/>
            <person name="Banfield J.F."/>
        </authorList>
    </citation>
    <scope>NUCLEOTIDE SEQUENCE [LARGE SCALE GENOMIC DNA]</scope>
    <source>
        <strain evidence="2">S2_005_001_R2_27</strain>
    </source>
</reference>
<evidence type="ECO:0000313" key="3">
    <source>
        <dbReference type="Proteomes" id="UP000248887"/>
    </source>
</evidence>
<name>A0A2W5T897_ANCNO</name>
<dbReference type="EMBL" id="QFQD01000030">
    <property type="protein sequence ID" value="PZQ82640.1"/>
    <property type="molecule type" value="Genomic_DNA"/>
</dbReference>